<evidence type="ECO:0000256" key="1">
    <source>
        <dbReference type="SAM" id="Phobius"/>
    </source>
</evidence>
<organism evidence="2 3">
    <name type="scientific">Solanum pinnatisectum</name>
    <name type="common">tansyleaf nightshade</name>
    <dbReference type="NCBI Taxonomy" id="50273"/>
    <lineage>
        <taxon>Eukaryota</taxon>
        <taxon>Viridiplantae</taxon>
        <taxon>Streptophyta</taxon>
        <taxon>Embryophyta</taxon>
        <taxon>Tracheophyta</taxon>
        <taxon>Spermatophyta</taxon>
        <taxon>Magnoliopsida</taxon>
        <taxon>eudicotyledons</taxon>
        <taxon>Gunneridae</taxon>
        <taxon>Pentapetalae</taxon>
        <taxon>asterids</taxon>
        <taxon>lamiids</taxon>
        <taxon>Solanales</taxon>
        <taxon>Solanaceae</taxon>
        <taxon>Solanoideae</taxon>
        <taxon>Solaneae</taxon>
        <taxon>Solanum</taxon>
    </lineage>
</organism>
<evidence type="ECO:0000313" key="3">
    <source>
        <dbReference type="Proteomes" id="UP001311915"/>
    </source>
</evidence>
<accession>A0AAV9LNT7</accession>
<dbReference type="Proteomes" id="UP001311915">
    <property type="component" value="Unassembled WGS sequence"/>
</dbReference>
<keyword evidence="1" id="KW-1133">Transmembrane helix</keyword>
<proteinExistence type="predicted"/>
<dbReference type="AlphaFoldDB" id="A0AAV9LNT7"/>
<reference evidence="2 3" key="1">
    <citation type="submission" date="2023-10" db="EMBL/GenBank/DDBJ databases">
        <title>Genome-Wide Identification Analysis in wild type Solanum Pinnatisectum Reveals Some Genes Defensing Phytophthora Infestans.</title>
        <authorList>
            <person name="Sun C."/>
        </authorList>
    </citation>
    <scope>NUCLEOTIDE SEQUENCE [LARGE SCALE GENOMIC DNA]</scope>
    <source>
        <strain evidence="2">LQN</strain>
        <tissue evidence="2">Leaf</tissue>
    </source>
</reference>
<keyword evidence="3" id="KW-1185">Reference proteome</keyword>
<keyword evidence="1" id="KW-0472">Membrane</keyword>
<comment type="caution">
    <text evidence="2">The sequence shown here is derived from an EMBL/GenBank/DDBJ whole genome shotgun (WGS) entry which is preliminary data.</text>
</comment>
<sequence length="172" mass="20211">MWKMYSVVCRGPMICDSLTTIEVVDCPELEISFWKSLSITGMNTRLCPFLQEIIFFLKKLVTILCLMINKVFLQFYDMMKQFFKGHLYSVNIYNATIQVDDDEENYNDFSDDDVDDDDEDEDVFEYLKTITYHVPTMDISGDDDVIKWLMRNKTCPFCRAQLLPTHEKTSSP</sequence>
<protein>
    <submittedName>
        <fullName evidence="2">Uncharacterized protein</fullName>
    </submittedName>
</protein>
<evidence type="ECO:0000313" key="2">
    <source>
        <dbReference type="EMBL" id="KAK4727391.1"/>
    </source>
</evidence>
<keyword evidence="1" id="KW-0812">Transmembrane</keyword>
<dbReference type="EMBL" id="JAWPEI010000005">
    <property type="protein sequence ID" value="KAK4727391.1"/>
    <property type="molecule type" value="Genomic_DNA"/>
</dbReference>
<feature type="transmembrane region" description="Helical" evidence="1">
    <location>
        <begin position="53"/>
        <end position="73"/>
    </location>
</feature>
<gene>
    <name evidence="2" type="ORF">R3W88_032308</name>
</gene>
<name>A0AAV9LNT7_9SOLN</name>